<dbReference type="SUPFAM" id="SSF53474">
    <property type="entry name" value="alpha/beta-Hydrolases"/>
    <property type="match status" value="1"/>
</dbReference>
<dbReference type="Gene3D" id="3.40.50.1820">
    <property type="entry name" value="alpha/beta hydrolase"/>
    <property type="match status" value="1"/>
</dbReference>
<protein>
    <recommendedName>
        <fullName evidence="2">Alpha/beta hydrolase fold-3 domain-containing protein</fullName>
    </recommendedName>
</protein>
<dbReference type="InterPro" id="IPR029058">
    <property type="entry name" value="AB_hydrolase_fold"/>
</dbReference>
<comment type="caution">
    <text evidence="3">The sequence shown here is derived from an EMBL/GenBank/DDBJ whole genome shotgun (WGS) entry which is preliminary data.</text>
</comment>
<dbReference type="InterPro" id="IPR050466">
    <property type="entry name" value="Carboxylest/Gibb_receptor"/>
</dbReference>
<evidence type="ECO:0000256" key="1">
    <source>
        <dbReference type="ARBA" id="ARBA00010515"/>
    </source>
</evidence>
<comment type="similarity">
    <text evidence="1">Belongs to the 'GDXG' lipolytic enzyme family.</text>
</comment>
<dbReference type="InterPro" id="IPR013094">
    <property type="entry name" value="AB_hydrolase_3"/>
</dbReference>
<dbReference type="Proteomes" id="UP001630127">
    <property type="component" value="Unassembled WGS sequence"/>
</dbReference>
<dbReference type="AlphaFoldDB" id="A0ABD3AM87"/>
<organism evidence="3 4">
    <name type="scientific">Cinchona calisaya</name>
    <dbReference type="NCBI Taxonomy" id="153742"/>
    <lineage>
        <taxon>Eukaryota</taxon>
        <taxon>Viridiplantae</taxon>
        <taxon>Streptophyta</taxon>
        <taxon>Embryophyta</taxon>
        <taxon>Tracheophyta</taxon>
        <taxon>Spermatophyta</taxon>
        <taxon>Magnoliopsida</taxon>
        <taxon>eudicotyledons</taxon>
        <taxon>Gunneridae</taxon>
        <taxon>Pentapetalae</taxon>
        <taxon>asterids</taxon>
        <taxon>lamiids</taxon>
        <taxon>Gentianales</taxon>
        <taxon>Rubiaceae</taxon>
        <taxon>Cinchonoideae</taxon>
        <taxon>Cinchoneae</taxon>
        <taxon>Cinchona</taxon>
    </lineage>
</organism>
<feature type="domain" description="Alpha/beta hydrolase fold-3" evidence="2">
    <location>
        <begin position="83"/>
        <end position="307"/>
    </location>
</feature>
<dbReference type="Pfam" id="PF07859">
    <property type="entry name" value="Abhydrolase_3"/>
    <property type="match status" value="1"/>
</dbReference>
<evidence type="ECO:0000313" key="4">
    <source>
        <dbReference type="Proteomes" id="UP001630127"/>
    </source>
</evidence>
<evidence type="ECO:0000313" key="3">
    <source>
        <dbReference type="EMBL" id="KAL3532206.1"/>
    </source>
</evidence>
<dbReference type="PANTHER" id="PTHR23024:SF416">
    <property type="entry name" value="CARBOXYLESTERASE 15-RELATED"/>
    <property type="match status" value="1"/>
</dbReference>
<gene>
    <name evidence="3" type="ORF">ACH5RR_005727</name>
</gene>
<keyword evidence="4" id="KW-1185">Reference proteome</keyword>
<name>A0ABD3AM87_9GENT</name>
<reference evidence="3 4" key="1">
    <citation type="submission" date="2024-11" db="EMBL/GenBank/DDBJ databases">
        <title>A near-complete genome assembly of Cinchona calisaya.</title>
        <authorList>
            <person name="Lian D.C."/>
            <person name="Zhao X.W."/>
            <person name="Wei L."/>
        </authorList>
    </citation>
    <scope>NUCLEOTIDE SEQUENCE [LARGE SCALE GENOMIC DNA]</scope>
    <source>
        <tissue evidence="3">Nenye</tissue>
    </source>
</reference>
<proteinExistence type="inferred from homology"/>
<evidence type="ECO:0000259" key="2">
    <source>
        <dbReference type="Pfam" id="PF07859"/>
    </source>
</evidence>
<dbReference type="EMBL" id="JBJUIK010000003">
    <property type="protein sequence ID" value="KAL3532206.1"/>
    <property type="molecule type" value="Genomic_DNA"/>
</dbReference>
<sequence>MDSSSPSPQPKVIEDCFGVLKLYNDGSIFRSKNTTYEVQTQDDGSTTWKDCLFDKDNNLQQRIYKPKSFCFSSSSNDQKLPVVYYFHAGGFCFTSKNAHNTCLSLCSGLQAIIICPYYRLAPEHRLPAAVEDAVSALKFMQQQVLLCESCDDEEWVFEGVDSERVFVFGDSSGGNIAHHLAVRLGLGSPELKPIRVRGYVLLSPFFGGVNRTKSEEDSPNEDFWSQEIYDQFWRLAVPNGANRDHPLVNPFGPESPSLEGVGLDPILVLVGGDEILKDRIEDYAKRMKNMNNNVNYVEFKGKQHGFFTSNTYLEESRNVTQLVKDFMSANSKELIQT</sequence>
<dbReference type="PANTHER" id="PTHR23024">
    <property type="entry name" value="ARYLACETAMIDE DEACETYLASE"/>
    <property type="match status" value="1"/>
</dbReference>
<accession>A0ABD3AM87</accession>